<keyword evidence="1" id="KW-1133">Transmembrane helix</keyword>
<organism evidence="2 3">
    <name type="scientific">Thermosipho melanesiensis</name>
    <dbReference type="NCBI Taxonomy" id="46541"/>
    <lineage>
        <taxon>Bacteria</taxon>
        <taxon>Thermotogati</taxon>
        <taxon>Thermotogota</taxon>
        <taxon>Thermotogae</taxon>
        <taxon>Thermotogales</taxon>
        <taxon>Fervidobacteriaceae</taxon>
        <taxon>Thermosipho</taxon>
    </lineage>
</organism>
<sequence>MKFINRKLLIIFIMFIGIISIFKVIYPFIQDRDKNLIFQNINLIKDNIISDKCAFFGDNKNSISAFNKIVDKIDNDNSIKFVVNTMELVVEQ</sequence>
<reference evidence="2 3" key="1">
    <citation type="submission" date="2014-02" db="EMBL/GenBank/DDBJ databases">
        <title>Diversity of Thermotogales isolates from hydrothermal vents.</title>
        <authorList>
            <person name="Haverkamp T.H.A."/>
            <person name="Lossouarn J."/>
            <person name="Geslin C."/>
            <person name="Nesbo C.L."/>
        </authorList>
    </citation>
    <scope>NUCLEOTIDE SEQUENCE [LARGE SCALE GENOMIC DNA]</scope>
    <source>
        <strain evidence="2 3">431</strain>
    </source>
</reference>
<dbReference type="EMBL" id="CP007389">
    <property type="protein sequence ID" value="APT74794.1"/>
    <property type="molecule type" value="Genomic_DNA"/>
</dbReference>
<protein>
    <submittedName>
        <fullName evidence="2">Uncharacterized protein</fullName>
    </submittedName>
</protein>
<name>A0ABM6GGP6_9BACT</name>
<feature type="transmembrane region" description="Helical" evidence="1">
    <location>
        <begin position="7"/>
        <end position="29"/>
    </location>
</feature>
<dbReference type="Proteomes" id="UP000185490">
    <property type="component" value="Chromosome"/>
</dbReference>
<evidence type="ECO:0000313" key="2">
    <source>
        <dbReference type="EMBL" id="APT74794.1"/>
    </source>
</evidence>
<proteinExistence type="predicted"/>
<keyword evidence="1" id="KW-0812">Transmembrane</keyword>
<evidence type="ECO:0000256" key="1">
    <source>
        <dbReference type="SAM" id="Phobius"/>
    </source>
</evidence>
<accession>A0ABM6GGP6</accession>
<keyword evidence="3" id="KW-1185">Reference proteome</keyword>
<evidence type="ECO:0000313" key="3">
    <source>
        <dbReference type="Proteomes" id="UP000185490"/>
    </source>
</evidence>
<keyword evidence="1" id="KW-0472">Membrane</keyword>
<gene>
    <name evidence="2" type="ORF">BW47_00390</name>
</gene>
<dbReference type="RefSeq" id="WP_012056308.1">
    <property type="nucleotide sequence ID" value="NZ_CP007389.1"/>
</dbReference>